<reference evidence="5" key="1">
    <citation type="submission" date="2022-07" db="EMBL/GenBank/DDBJ databases">
        <title>Phylogenomic reconstructions and comparative analyses of Kickxellomycotina fungi.</title>
        <authorList>
            <person name="Reynolds N.K."/>
            <person name="Stajich J.E."/>
            <person name="Barry K."/>
            <person name="Grigoriev I.V."/>
            <person name="Crous P."/>
            <person name="Smith M.E."/>
        </authorList>
    </citation>
    <scope>NUCLEOTIDE SEQUENCE</scope>
    <source>
        <strain evidence="5">IMI 214461</strain>
    </source>
</reference>
<evidence type="ECO:0000256" key="3">
    <source>
        <dbReference type="SAM" id="MobiDB-lite"/>
    </source>
</evidence>
<dbReference type="GO" id="GO:0005634">
    <property type="term" value="C:nucleus"/>
    <property type="evidence" value="ECO:0007669"/>
    <property type="project" value="UniProtKB-SubCell"/>
</dbReference>
<dbReference type="Pfam" id="PF13934">
    <property type="entry name" value="ELYS"/>
    <property type="match status" value="1"/>
</dbReference>
<evidence type="ECO:0000256" key="2">
    <source>
        <dbReference type="ARBA" id="ARBA00023242"/>
    </source>
</evidence>
<evidence type="ECO:0000259" key="4">
    <source>
        <dbReference type="Pfam" id="PF13934"/>
    </source>
</evidence>
<evidence type="ECO:0000313" key="6">
    <source>
        <dbReference type="Proteomes" id="UP001150907"/>
    </source>
</evidence>
<keyword evidence="2" id="KW-0539">Nucleus</keyword>
<organism evidence="5 6">
    <name type="scientific">Coemansia thaxteri</name>
    <dbReference type="NCBI Taxonomy" id="2663907"/>
    <lineage>
        <taxon>Eukaryota</taxon>
        <taxon>Fungi</taxon>
        <taxon>Fungi incertae sedis</taxon>
        <taxon>Zoopagomycota</taxon>
        <taxon>Kickxellomycotina</taxon>
        <taxon>Kickxellomycetes</taxon>
        <taxon>Kickxellales</taxon>
        <taxon>Kickxellaceae</taxon>
        <taxon>Coemansia</taxon>
    </lineage>
</organism>
<comment type="caution">
    <text evidence="5">The sequence shown here is derived from an EMBL/GenBank/DDBJ whole genome shotgun (WGS) entry which is preliminary data.</text>
</comment>
<proteinExistence type="predicted"/>
<name>A0A9W8B9X0_9FUNG</name>
<protein>
    <recommendedName>
        <fullName evidence="4">ELYS-like domain-containing protein</fullName>
    </recommendedName>
</protein>
<feature type="compositionally biased region" description="Polar residues" evidence="3">
    <location>
        <begin position="822"/>
        <end position="845"/>
    </location>
</feature>
<sequence>MAAIALGIPEALATLYSAQLQSSAADDLVIAAVKPVPQNGITYLLVYARDRVLRTGRLYAFNPYTLAVYPIAGEAPYNVSSLSVSSPVVAGSGSSTEWEFSIVCFGLPGGKSVLGNLAISVEGAQLTALTKHIADKNKGNVASSFALVMPGSSGRAFVFFGLESGKVAVLEYSPFGAHHIRSTGVVSEIPQLGAAVCLSALSLSDDSCILCVGYNTATCRGSLATVAAHVVTAGGDNRSRESMNIAFKGLAHVEGSMCNGGSSDDDQPEGPGALLTSAKIVDLAIYDANSDAYSADAARSLVVVALANACADNAPPSQTGGSSAYQGCGLLGAGHARVYGLLSSWILDEQASAPRRTTSQCSSVPGAVFGMHLSTRSTLVEVASDKYVLAGNVLAGPANSASFICQNGTSAPLDISAYISSSGDFAYATSTRAAITEQRRRMDGELFIDLLLRMAGIASTESHSAYPPRTPAALHSLIKRIGSCELDDLKQHCLAYYMILDQSAGALVTDHGLYSVSNTDPPELNMDAAKYAHDRLIPRHFEYLIRGYWLMDHGQTAASILYFADPSVIADWAPKILGTAVASGFYREAAMLLNSATALMQPRLEEQISEAPVVMEVLLHCNFTSAFTFQRQKLATPDLRRALLGQMYAFALSTHSRRGVADQLATLPFDGVEEAALEEYCVKSDAPVYTKDFLALHYVNCGRYAEAIRMFKAIANAEEGQHLTDAQKRKREERLAMVQNLTLLLPVAQRWLVEELEPTSDGADSIQPILPSQAVEKATEEYDAHDMAKSHPMDIDAISLIGFADDRDSAQRGSRPPALAKTQLNAPLSASKSSRQLRSVVGTQGSLQNSSHSLLRVLVKQMSAASPAVTQQHVASFGVDSSKGAHFVSALQPMTRSEWASAANQKVIEETPQVLPANKPATPEVSTQFSVSA</sequence>
<feature type="non-terminal residue" evidence="5">
    <location>
        <position position="933"/>
    </location>
</feature>
<accession>A0A9W8B9X0</accession>
<dbReference type="AlphaFoldDB" id="A0A9W8B9X0"/>
<gene>
    <name evidence="5" type="ORF">H4R26_005049</name>
</gene>
<feature type="domain" description="ELYS-like" evidence="4">
    <location>
        <begin position="446"/>
        <end position="682"/>
    </location>
</feature>
<dbReference type="OrthoDB" id="20729at2759"/>
<evidence type="ECO:0000313" key="5">
    <source>
        <dbReference type="EMBL" id="KAJ1999477.1"/>
    </source>
</evidence>
<keyword evidence="6" id="KW-1185">Reference proteome</keyword>
<feature type="region of interest" description="Disordered" evidence="3">
    <location>
        <begin position="807"/>
        <end position="845"/>
    </location>
</feature>
<dbReference type="EMBL" id="JANBQF010000699">
    <property type="protein sequence ID" value="KAJ1999477.1"/>
    <property type="molecule type" value="Genomic_DNA"/>
</dbReference>
<dbReference type="Proteomes" id="UP001150907">
    <property type="component" value="Unassembled WGS sequence"/>
</dbReference>
<dbReference type="InterPro" id="IPR025151">
    <property type="entry name" value="ELYS_dom"/>
</dbReference>
<evidence type="ECO:0000256" key="1">
    <source>
        <dbReference type="ARBA" id="ARBA00004123"/>
    </source>
</evidence>
<comment type="subcellular location">
    <subcellularLocation>
        <location evidence="1">Nucleus</location>
    </subcellularLocation>
</comment>